<proteinExistence type="predicted"/>
<dbReference type="NCBIfam" id="NF007148">
    <property type="entry name" value="PRK09585.3-2"/>
    <property type="match status" value="1"/>
</dbReference>
<protein>
    <recommendedName>
        <fullName evidence="3">Anhydro-N-acetylmuramic acid kinase</fullName>
    </recommendedName>
</protein>
<name>F7YU40_9THEM</name>
<sequence length="364" mass="40663">MFWVDLLKLANQKERTIMGLMSGTSADGLDIVIAKFTGFGRNSSFQLVKFHSIPYSADFRKKIVDLYDPAKSSVKDICLMNFEIGKIHSQMIKPFCKNVDLIGYHGQTVYHMPEQGATLQIGEADVLAVETNIPVVHSFRTKDVALGGQGAPITAYFDWVFFRKPNSVVLNIGGIANVTYTENPVIAFDTGPGNCLIDIYVKESFGLEYDDGGKLASQGKLDEKILFKLIEKDKTYLERNPPKTTGREWYNKEFIHDLPLKDLNVLRTLTYFTSWCIHENIKRYIGKVDRIYVFGGGALNKVMMDDLKSFGYKVLIPSKTFAKAREALAIALLANDFIGGLNTSITTVTGAKRACILGKLSIPW</sequence>
<evidence type="ECO:0000313" key="1">
    <source>
        <dbReference type="EMBL" id="AEH50136.1"/>
    </source>
</evidence>
<reference evidence="1 2" key="1">
    <citation type="submission" date="2010-11" db="EMBL/GenBank/DDBJ databases">
        <title>The complete genome of Thermotoga thermarum DSM 5069.</title>
        <authorList>
            <consortium name="US DOE Joint Genome Institute (JGI-PGF)"/>
            <person name="Lucas S."/>
            <person name="Copeland A."/>
            <person name="Lapidus A."/>
            <person name="Bruce D."/>
            <person name="Goodwin L."/>
            <person name="Pitluck S."/>
            <person name="Kyrpides N."/>
            <person name="Mavromatis K."/>
            <person name="Ivanova N."/>
            <person name="Zeytun A."/>
            <person name="Brettin T."/>
            <person name="Detter J.C."/>
            <person name="Tapia R."/>
            <person name="Han C."/>
            <person name="Land M."/>
            <person name="Hauser L."/>
            <person name="Markowitz V."/>
            <person name="Cheng J.-F."/>
            <person name="Hugenholtz P."/>
            <person name="Woyke T."/>
            <person name="Wu D."/>
            <person name="Spring S."/>
            <person name="Schroeder M."/>
            <person name="Brambilla E."/>
            <person name="Klenk H.-P."/>
            <person name="Eisen J.A."/>
        </authorList>
    </citation>
    <scope>NUCLEOTIDE SEQUENCE [LARGE SCALE GENOMIC DNA]</scope>
    <source>
        <strain evidence="1 2">DSM 5069</strain>
    </source>
</reference>
<dbReference type="AlphaFoldDB" id="F7YU40"/>
<evidence type="ECO:0008006" key="3">
    <source>
        <dbReference type="Google" id="ProtNLM"/>
    </source>
</evidence>
<dbReference type="Pfam" id="PF03702">
    <property type="entry name" value="AnmK"/>
    <property type="match status" value="1"/>
</dbReference>
<dbReference type="STRING" id="688269.Theth_0028"/>
<dbReference type="PATRIC" id="fig|688269.3.peg.28"/>
<dbReference type="OrthoDB" id="9763949at2"/>
<dbReference type="InterPro" id="IPR005338">
    <property type="entry name" value="Anhydro_N_Ac-Mur_kinase"/>
</dbReference>
<gene>
    <name evidence="1" type="ORF">Theth_0028</name>
</gene>
<dbReference type="EMBL" id="CP002351">
    <property type="protein sequence ID" value="AEH50136.1"/>
    <property type="molecule type" value="Genomic_DNA"/>
</dbReference>
<dbReference type="Gene3D" id="3.30.420.40">
    <property type="match status" value="2"/>
</dbReference>
<keyword evidence="2" id="KW-1185">Reference proteome</keyword>
<dbReference type="KEGG" id="tta:Theth_0028"/>
<accession>F7YU40</accession>
<dbReference type="GO" id="GO:0009254">
    <property type="term" value="P:peptidoglycan turnover"/>
    <property type="evidence" value="ECO:0007669"/>
    <property type="project" value="InterPro"/>
</dbReference>
<dbReference type="RefSeq" id="WP_013931360.1">
    <property type="nucleotide sequence ID" value="NC_015707.1"/>
</dbReference>
<dbReference type="eggNOG" id="COG2377">
    <property type="taxonomic scope" value="Bacteria"/>
</dbReference>
<dbReference type="GO" id="GO:0006040">
    <property type="term" value="P:amino sugar metabolic process"/>
    <property type="evidence" value="ECO:0007669"/>
    <property type="project" value="InterPro"/>
</dbReference>
<organism evidence="1 2">
    <name type="scientific">Pseudothermotoga thermarum DSM 5069</name>
    <dbReference type="NCBI Taxonomy" id="688269"/>
    <lineage>
        <taxon>Bacteria</taxon>
        <taxon>Thermotogati</taxon>
        <taxon>Thermotogota</taxon>
        <taxon>Thermotogae</taxon>
        <taxon>Thermotogales</taxon>
        <taxon>Thermotogaceae</taxon>
        <taxon>Pseudothermotoga</taxon>
    </lineage>
</organism>
<dbReference type="SUPFAM" id="SSF53067">
    <property type="entry name" value="Actin-like ATPase domain"/>
    <property type="match status" value="1"/>
</dbReference>
<dbReference type="PANTHER" id="PTHR30605:SF0">
    <property type="entry name" value="ANHYDRO-N-ACETYLMURAMIC ACID KINASE"/>
    <property type="match status" value="1"/>
</dbReference>
<dbReference type="PANTHER" id="PTHR30605">
    <property type="entry name" value="ANHYDRO-N-ACETYLMURAMIC ACID KINASE"/>
    <property type="match status" value="1"/>
</dbReference>
<dbReference type="GO" id="GO:0005524">
    <property type="term" value="F:ATP binding"/>
    <property type="evidence" value="ECO:0007669"/>
    <property type="project" value="InterPro"/>
</dbReference>
<dbReference type="CDD" id="cd24050">
    <property type="entry name" value="ASKHA_NBD_ANMK"/>
    <property type="match status" value="1"/>
</dbReference>
<dbReference type="HOGENOM" id="CLU_038782_0_0_0"/>
<dbReference type="Proteomes" id="UP000006804">
    <property type="component" value="Chromosome"/>
</dbReference>
<evidence type="ECO:0000313" key="2">
    <source>
        <dbReference type="Proteomes" id="UP000006804"/>
    </source>
</evidence>
<dbReference type="InterPro" id="IPR043129">
    <property type="entry name" value="ATPase_NBD"/>
</dbReference>
<dbReference type="GO" id="GO:0016773">
    <property type="term" value="F:phosphotransferase activity, alcohol group as acceptor"/>
    <property type="evidence" value="ECO:0007669"/>
    <property type="project" value="InterPro"/>
</dbReference>